<name>A0A7G9SST2_9GAMM</name>
<keyword evidence="2" id="KW-1185">Reference proteome</keyword>
<sequence length="169" mass="17987">MTHPAIRLSITVALTALLVAPGCKKAQDAAVETAIERATGAKVEKDGDTMTIKTEQGEVKVATAEDGGTVAMPADFPKDVYLPADNKLASAMDMAGMQMLNMTTPQELARVSADIEKSMQGQGWKREMAMQAGDGSTLMYSKDNRQVVYQMLKADEGGTQLAVRTGTNS</sequence>
<dbReference type="RefSeq" id="WP_187553422.1">
    <property type="nucleotide sequence ID" value="NZ_BMZL01000001.1"/>
</dbReference>
<dbReference type="AlphaFoldDB" id="A0A7G9SST2"/>
<reference evidence="1 2" key="1">
    <citation type="submission" date="2020-08" db="EMBL/GenBank/DDBJ databases">
        <title>Genome sequence of Thermomonas carbonis KCTC 42013T.</title>
        <authorList>
            <person name="Hyun D.-W."/>
            <person name="Bae J.-W."/>
        </authorList>
    </citation>
    <scope>NUCLEOTIDE SEQUENCE [LARGE SCALE GENOMIC DNA]</scope>
    <source>
        <strain evidence="1 2">KCTC 42013</strain>
    </source>
</reference>
<protein>
    <submittedName>
        <fullName evidence="1">Uncharacterized protein</fullName>
    </submittedName>
</protein>
<proteinExistence type="predicted"/>
<accession>A0A7G9SST2</accession>
<evidence type="ECO:0000313" key="1">
    <source>
        <dbReference type="EMBL" id="QNN70907.1"/>
    </source>
</evidence>
<dbReference type="EMBL" id="CP060719">
    <property type="protein sequence ID" value="QNN70907.1"/>
    <property type="molecule type" value="Genomic_DNA"/>
</dbReference>
<gene>
    <name evidence="1" type="ORF">H9L16_04810</name>
</gene>
<dbReference type="KEGG" id="tcn:H9L16_04810"/>
<evidence type="ECO:0000313" key="2">
    <source>
        <dbReference type="Proteomes" id="UP000515804"/>
    </source>
</evidence>
<dbReference type="Proteomes" id="UP000515804">
    <property type="component" value="Chromosome"/>
</dbReference>
<organism evidence="1 2">
    <name type="scientific">Thermomonas carbonis</name>
    <dbReference type="NCBI Taxonomy" id="1463158"/>
    <lineage>
        <taxon>Bacteria</taxon>
        <taxon>Pseudomonadati</taxon>
        <taxon>Pseudomonadota</taxon>
        <taxon>Gammaproteobacteria</taxon>
        <taxon>Lysobacterales</taxon>
        <taxon>Lysobacteraceae</taxon>
        <taxon>Thermomonas</taxon>
    </lineage>
</organism>